<dbReference type="KEGG" id="ske:Sked_03210"/>
<dbReference type="OrthoDB" id="5113452at2"/>
<evidence type="ECO:0000313" key="2">
    <source>
        <dbReference type="EMBL" id="ACZ20289.1"/>
    </source>
</evidence>
<evidence type="ECO:0000256" key="1">
    <source>
        <dbReference type="SAM" id="SignalP"/>
    </source>
</evidence>
<sequence>MTSGGTSRLLVAVSLGMVAAGGLAACSGSEPAYADLDAAQGVTRELPPVVSDSDDDAAAAGYRWVAEHDGVQLWIGAVEEDDMVCLAAYASDTEWVHACGGTGATPPQFGGRGVGTFFVVADGQDAPSGTVALSENVFVAE</sequence>
<keyword evidence="1" id="KW-0732">Signal</keyword>
<accession>D1BJN3</accession>
<feature type="chain" id="PRO_5039353834" description="Lipoprotein" evidence="1">
    <location>
        <begin position="25"/>
        <end position="141"/>
    </location>
</feature>
<dbReference type="Proteomes" id="UP000000322">
    <property type="component" value="Chromosome"/>
</dbReference>
<dbReference type="EMBL" id="CP001819">
    <property type="protein sequence ID" value="ACZ20289.1"/>
    <property type="molecule type" value="Genomic_DNA"/>
</dbReference>
<protein>
    <recommendedName>
        <fullName evidence="4">Lipoprotein</fullName>
    </recommendedName>
</protein>
<gene>
    <name evidence="2" type="ordered locus">Sked_03210</name>
</gene>
<dbReference type="RefSeq" id="WP_012865358.1">
    <property type="nucleotide sequence ID" value="NC_013521.1"/>
</dbReference>
<dbReference type="AlphaFoldDB" id="D1BJN3"/>
<evidence type="ECO:0008006" key="4">
    <source>
        <dbReference type="Google" id="ProtNLM"/>
    </source>
</evidence>
<evidence type="ECO:0000313" key="3">
    <source>
        <dbReference type="Proteomes" id="UP000000322"/>
    </source>
</evidence>
<dbReference type="HOGENOM" id="CLU_1823965_0_0_11"/>
<keyword evidence="3" id="KW-1185">Reference proteome</keyword>
<reference evidence="2 3" key="1">
    <citation type="journal article" date="2009" name="Stand. Genomic Sci.">
        <title>Complete genome sequence of Sanguibacter keddieii type strain (ST-74).</title>
        <authorList>
            <person name="Ivanova N."/>
            <person name="Sikorski J."/>
            <person name="Sims D."/>
            <person name="Brettin T."/>
            <person name="Detter J.C."/>
            <person name="Han C."/>
            <person name="Lapidus A."/>
            <person name="Copeland A."/>
            <person name="Glavina Del Rio T."/>
            <person name="Nolan M."/>
            <person name="Chen F."/>
            <person name="Lucas S."/>
            <person name="Tice H."/>
            <person name="Cheng J.F."/>
            <person name="Bruce D."/>
            <person name="Goodwin L."/>
            <person name="Pitluck S."/>
            <person name="Pati A."/>
            <person name="Mavromatis K."/>
            <person name="Chen A."/>
            <person name="Palaniappan K."/>
            <person name="D'haeseleer P."/>
            <person name="Chain P."/>
            <person name="Bristow J."/>
            <person name="Eisen J.A."/>
            <person name="Markowitz V."/>
            <person name="Hugenholtz P."/>
            <person name="Goker M."/>
            <person name="Pukall R."/>
            <person name="Klenk H.P."/>
            <person name="Kyrpides N.C."/>
        </authorList>
    </citation>
    <scope>NUCLEOTIDE SEQUENCE [LARGE SCALE GENOMIC DNA]</scope>
    <source>
        <strain evidence="3">ATCC 51767 / DSM 10542 / NCFB 3025 / ST-74</strain>
    </source>
</reference>
<name>D1BJN3_SANKS</name>
<organism evidence="2 3">
    <name type="scientific">Sanguibacter keddieii (strain ATCC 51767 / DSM 10542 / NCFB 3025 / ST-74)</name>
    <dbReference type="NCBI Taxonomy" id="446469"/>
    <lineage>
        <taxon>Bacteria</taxon>
        <taxon>Bacillati</taxon>
        <taxon>Actinomycetota</taxon>
        <taxon>Actinomycetes</taxon>
        <taxon>Micrococcales</taxon>
        <taxon>Sanguibacteraceae</taxon>
        <taxon>Sanguibacter</taxon>
    </lineage>
</organism>
<feature type="signal peptide" evidence="1">
    <location>
        <begin position="1"/>
        <end position="24"/>
    </location>
</feature>
<proteinExistence type="predicted"/>